<keyword evidence="20" id="KW-1185">Reference proteome</keyword>
<dbReference type="GO" id="GO:0004222">
    <property type="term" value="F:metalloendopeptidase activity"/>
    <property type="evidence" value="ECO:0007669"/>
    <property type="project" value="UniProtKB-UniRule"/>
</dbReference>
<organism evidence="19 20">
    <name type="scientific">Candida oxycetoniae</name>
    <dbReference type="NCBI Taxonomy" id="497107"/>
    <lineage>
        <taxon>Eukaryota</taxon>
        <taxon>Fungi</taxon>
        <taxon>Dikarya</taxon>
        <taxon>Ascomycota</taxon>
        <taxon>Saccharomycotina</taxon>
        <taxon>Pichiomycetes</taxon>
        <taxon>Debaryomycetaceae</taxon>
        <taxon>Candida/Lodderomyces clade</taxon>
        <taxon>Candida</taxon>
    </lineage>
</organism>
<keyword evidence="5 15" id="KW-0378">Hydrolase</keyword>
<dbReference type="InterPro" id="IPR027057">
    <property type="entry name" value="CAXX_Prtase_1"/>
</dbReference>
<feature type="domain" description="CAAX prenyl protease 1 N-terminal" evidence="18">
    <location>
        <begin position="40"/>
        <end position="227"/>
    </location>
</feature>
<feature type="region of interest" description="Disordered" evidence="16">
    <location>
        <begin position="442"/>
        <end position="468"/>
    </location>
</feature>
<keyword evidence="3 15" id="KW-0812">Transmembrane</keyword>
<comment type="caution">
    <text evidence="19">The sequence shown here is derived from an EMBL/GenBank/DDBJ whole genome shotgun (WGS) entry which is preliminary data.</text>
</comment>
<dbReference type="PANTHER" id="PTHR10120">
    <property type="entry name" value="CAAX PRENYL PROTEASE 1"/>
    <property type="match status" value="1"/>
</dbReference>
<evidence type="ECO:0000256" key="9">
    <source>
        <dbReference type="ARBA" id="ARBA00023049"/>
    </source>
</evidence>
<evidence type="ECO:0000256" key="6">
    <source>
        <dbReference type="ARBA" id="ARBA00022824"/>
    </source>
</evidence>
<feature type="active site" evidence="13">
    <location>
        <position position="301"/>
    </location>
</feature>
<comment type="similarity">
    <text evidence="12 15">Belongs to the peptidase M48A family.</text>
</comment>
<dbReference type="Pfam" id="PF16491">
    <property type="entry name" value="Peptidase_M48_N"/>
    <property type="match status" value="1"/>
</dbReference>
<dbReference type="CDD" id="cd07343">
    <property type="entry name" value="M48A_Zmpste24p_like"/>
    <property type="match status" value="1"/>
</dbReference>
<evidence type="ECO:0000256" key="8">
    <source>
        <dbReference type="ARBA" id="ARBA00022989"/>
    </source>
</evidence>
<dbReference type="GeneID" id="73382147"/>
<dbReference type="Gene3D" id="3.30.2010.10">
    <property type="entry name" value="Metalloproteases ('zincins'), catalytic domain"/>
    <property type="match status" value="1"/>
</dbReference>
<dbReference type="InterPro" id="IPR032456">
    <property type="entry name" value="Peptidase_M48_N"/>
</dbReference>
<dbReference type="Pfam" id="PF01435">
    <property type="entry name" value="Peptidase_M48"/>
    <property type="match status" value="1"/>
</dbReference>
<protein>
    <recommendedName>
        <fullName evidence="15">CAAX prenyl protease</fullName>
        <ecNumber evidence="15">3.4.24.84</ecNumber>
    </recommendedName>
</protein>
<dbReference type="AlphaFoldDB" id="A0AAI9STP0"/>
<evidence type="ECO:0000256" key="3">
    <source>
        <dbReference type="ARBA" id="ARBA00022692"/>
    </source>
</evidence>
<evidence type="ECO:0000259" key="18">
    <source>
        <dbReference type="Pfam" id="PF16491"/>
    </source>
</evidence>
<evidence type="ECO:0000256" key="2">
    <source>
        <dbReference type="ARBA" id="ARBA00022670"/>
    </source>
</evidence>
<evidence type="ECO:0000256" key="11">
    <source>
        <dbReference type="ARBA" id="ARBA00044456"/>
    </source>
</evidence>
<dbReference type="GO" id="GO:0071586">
    <property type="term" value="P:CAAX-box protein processing"/>
    <property type="evidence" value="ECO:0007669"/>
    <property type="project" value="UniProtKB-UniRule"/>
</dbReference>
<evidence type="ECO:0000313" key="20">
    <source>
        <dbReference type="Proteomes" id="UP001202479"/>
    </source>
</evidence>
<gene>
    <name evidence="19" type="ORF">KGF56_004532</name>
</gene>
<keyword evidence="10 15" id="KW-0472">Membrane</keyword>
<feature type="active site" description="Proton donor" evidence="13">
    <location>
        <position position="383"/>
    </location>
</feature>
<accession>A0AAI9STP0</accession>
<keyword evidence="4 14" id="KW-0479">Metal-binding</keyword>
<sequence>MVSIVEALSFLDSPTINWKGIVIGLTIGQYVFETYLEYRQYQVFKNKSPPASVKAEVNQETFDKSQKYSRSKTKFSIFSSTFGLVQNLAVYKYDLLPKVWGWSGLFMKSISHLLPGFMGGVITQSIIFSSASQILSVIINLPISYYQNFVMEEKYGFNKQTLGIWISDKLKQIALSIVLGSPIIAGFLKIVDYYGDAFTLYLMGFFLVVMLVGQTIAPILIFPLFNKFTPLEDGQLKTAIENLASSQKFPLKKLLVVDGSKRSSHSNAYFIGLPWSKQIVLYDTLIEHNTTEETVAVLAHEIGHWRLNHIPIMIASKQVHFFIIFTLFQLFIHNKSLFHSFGFFNEQPILIGFTLFGDILQPLECVLSFVENLLSRKHEYDADKYARNCGYAEELSRSLIKLSTENLSSMNADWLYSSFHHSHPILPERLSALGYVSKEKISASTEEEKKEEKVQVQEQEKEKEAKQD</sequence>
<evidence type="ECO:0000256" key="7">
    <source>
        <dbReference type="ARBA" id="ARBA00022833"/>
    </source>
</evidence>
<feature type="binding site" evidence="14">
    <location>
        <position position="300"/>
    </location>
    <ligand>
        <name>Zn(2+)</name>
        <dbReference type="ChEBI" id="CHEBI:29105"/>
        <note>catalytic</note>
    </ligand>
</feature>
<feature type="domain" description="Peptidase M48" evidence="17">
    <location>
        <begin position="230"/>
        <end position="434"/>
    </location>
</feature>
<dbReference type="GO" id="GO:0046872">
    <property type="term" value="F:metal ion binding"/>
    <property type="evidence" value="ECO:0007669"/>
    <property type="project" value="UniProtKB-UniRule"/>
</dbReference>
<reference evidence="19" key="1">
    <citation type="journal article" date="2022" name="DNA Res.">
        <title>Genome analysis of five recently described species of the CUG-Ser clade uncovers Candida theae as a new hybrid lineage with pathogenic potential in the Candida parapsilosis species complex.</title>
        <authorList>
            <person name="Mixao V."/>
            <person name="Del Olmo V."/>
            <person name="Hegedusova E."/>
            <person name="Saus E."/>
            <person name="Pryszcz L."/>
            <person name="Cillingova A."/>
            <person name="Nosek J."/>
            <person name="Gabaldon T."/>
        </authorList>
    </citation>
    <scope>NUCLEOTIDE SEQUENCE</scope>
    <source>
        <strain evidence="19">CBS 10844</strain>
    </source>
</reference>
<comment type="cofactor">
    <cofactor evidence="14 15">
        <name>Zn(2+)</name>
        <dbReference type="ChEBI" id="CHEBI:29105"/>
    </cofactor>
    <text evidence="14 15">Binds 1 zinc ion per subunit.</text>
</comment>
<feature type="binding site" evidence="14">
    <location>
        <position position="304"/>
    </location>
    <ligand>
        <name>Zn(2+)</name>
        <dbReference type="ChEBI" id="CHEBI:29105"/>
        <note>catalytic</note>
    </ligand>
</feature>
<keyword evidence="9 15" id="KW-0482">Metalloprotease</keyword>
<evidence type="ECO:0000256" key="16">
    <source>
        <dbReference type="SAM" id="MobiDB-lite"/>
    </source>
</evidence>
<dbReference type="GO" id="GO:0005789">
    <property type="term" value="C:endoplasmic reticulum membrane"/>
    <property type="evidence" value="ECO:0007669"/>
    <property type="project" value="UniProtKB-SubCell"/>
</dbReference>
<dbReference type="RefSeq" id="XP_049178398.1">
    <property type="nucleotide sequence ID" value="XM_049325981.1"/>
</dbReference>
<evidence type="ECO:0000256" key="4">
    <source>
        <dbReference type="ARBA" id="ARBA00022723"/>
    </source>
</evidence>
<dbReference type="EMBL" id="JAHUZD010000142">
    <property type="protein sequence ID" value="KAI3402651.2"/>
    <property type="molecule type" value="Genomic_DNA"/>
</dbReference>
<evidence type="ECO:0000256" key="5">
    <source>
        <dbReference type="ARBA" id="ARBA00022801"/>
    </source>
</evidence>
<dbReference type="FunFam" id="3.30.2010.10:FF:000002">
    <property type="entry name" value="CAAX prenyl protease"/>
    <property type="match status" value="1"/>
</dbReference>
<keyword evidence="8 15" id="KW-1133">Transmembrane helix</keyword>
<feature type="transmembrane region" description="Helical" evidence="15">
    <location>
        <begin position="200"/>
        <end position="225"/>
    </location>
</feature>
<comment type="catalytic activity">
    <reaction evidence="11 15">
        <text>Hydrolyzes the peptide bond -P2-(S-farnesyl or geranylgeranyl)C-P1'-P2'-P3'-COOH where P1' and P2' are amino acids with aliphatic side chains and P3' is any C-terminal residue.</text>
        <dbReference type="EC" id="3.4.24.84"/>
    </reaction>
</comment>
<evidence type="ECO:0000256" key="10">
    <source>
        <dbReference type="ARBA" id="ARBA00023136"/>
    </source>
</evidence>
<feature type="transmembrane region" description="Helical" evidence="15">
    <location>
        <begin position="173"/>
        <end position="194"/>
    </location>
</feature>
<feature type="binding site" evidence="14">
    <location>
        <position position="379"/>
    </location>
    <ligand>
        <name>Zn(2+)</name>
        <dbReference type="ChEBI" id="CHEBI:29105"/>
        <note>catalytic</note>
    </ligand>
</feature>
<comment type="caution">
    <text evidence="15">Lacks conserved residue(s) required for the propagation of feature annotation.</text>
</comment>
<dbReference type="Proteomes" id="UP001202479">
    <property type="component" value="Unassembled WGS sequence"/>
</dbReference>
<evidence type="ECO:0000313" key="19">
    <source>
        <dbReference type="EMBL" id="KAI3402651.2"/>
    </source>
</evidence>
<name>A0AAI9STP0_9ASCO</name>
<evidence type="ECO:0000256" key="13">
    <source>
        <dbReference type="PIRSR" id="PIRSR627057-1"/>
    </source>
</evidence>
<comment type="subcellular location">
    <subcellularLocation>
        <location evidence="1 15">Endoplasmic reticulum membrane</location>
        <topology evidence="1 15">Multi-pass membrane protein</topology>
    </subcellularLocation>
</comment>
<evidence type="ECO:0000256" key="15">
    <source>
        <dbReference type="RuleBase" id="RU366005"/>
    </source>
</evidence>
<evidence type="ECO:0000256" key="14">
    <source>
        <dbReference type="PIRSR" id="PIRSR627057-2"/>
    </source>
</evidence>
<dbReference type="InterPro" id="IPR001915">
    <property type="entry name" value="Peptidase_M48"/>
</dbReference>
<keyword evidence="2 15" id="KW-0645">Protease</keyword>
<evidence type="ECO:0000256" key="12">
    <source>
        <dbReference type="ARBA" id="ARBA00060927"/>
    </source>
</evidence>
<comment type="function">
    <text evidence="15">Proteolytically removes the C-terminal three residues of farnesylated proteins.</text>
</comment>
<proteinExistence type="inferred from homology"/>
<evidence type="ECO:0000259" key="17">
    <source>
        <dbReference type="Pfam" id="PF01435"/>
    </source>
</evidence>
<keyword evidence="7 14" id="KW-0862">Zinc</keyword>
<dbReference type="EC" id="3.4.24.84" evidence="15"/>
<evidence type="ECO:0000256" key="1">
    <source>
        <dbReference type="ARBA" id="ARBA00004477"/>
    </source>
</evidence>
<keyword evidence="6 15" id="KW-0256">Endoplasmic reticulum</keyword>